<feature type="domain" description="ABC transporter" evidence="11">
    <location>
        <begin position="2"/>
        <end position="240"/>
    </location>
</feature>
<dbReference type="InterPro" id="IPR030947">
    <property type="entry name" value="EcfA_1"/>
</dbReference>
<dbReference type="GO" id="GO:0006824">
    <property type="term" value="P:cobalt ion transport"/>
    <property type="evidence" value="ECO:0007669"/>
    <property type="project" value="InterPro"/>
</dbReference>
<proteinExistence type="inferred from homology"/>
<keyword evidence="8 10" id="KW-0472">Membrane</keyword>
<keyword evidence="4 10" id="KW-1003">Cell membrane</keyword>
<accession>A0A0H4TD47</accession>
<dbReference type="NCBIfam" id="TIGR01166">
    <property type="entry name" value="cbiO"/>
    <property type="match status" value="1"/>
</dbReference>
<keyword evidence="3 10" id="KW-0813">Transport</keyword>
<keyword evidence="5 10" id="KW-0547">Nucleotide-binding</keyword>
<dbReference type="AlphaFoldDB" id="A0A0H4TD47"/>
<dbReference type="SUPFAM" id="SSF52540">
    <property type="entry name" value="P-loop containing nucleoside triphosphate hydrolases"/>
    <property type="match status" value="1"/>
</dbReference>
<name>A0A0H4TD47_9ACTN</name>
<dbReference type="InterPro" id="IPR003593">
    <property type="entry name" value="AAA+_ATPase"/>
</dbReference>
<keyword evidence="6 10" id="KW-0067">ATP-binding</keyword>
<dbReference type="GO" id="GO:0016887">
    <property type="term" value="F:ATP hydrolysis activity"/>
    <property type="evidence" value="ECO:0007669"/>
    <property type="project" value="InterPro"/>
</dbReference>
<evidence type="ECO:0000256" key="9">
    <source>
        <dbReference type="ARBA" id="ARBA00025157"/>
    </source>
</evidence>
<sequence length="286" mass="31512">MINFADVSYAYKKNSPEKNPALNRINLDISEGEFVVFLGHNGSGKSTLAKLLNGLLLPSYGKVTIDGLDTKNPDDLWRIRERVGMVFQNPDNQIVATVVEEDVAFGPENLGLPASEIRTRVDEALATVKLRDHARREPHLLSGGEKQRVAIAGALAMRPKYLVLDEPTSQLDPGGRKEIKEILHALRARFKTTIVYITHFVEEAIEADRVLLLQSGRVTADGAPKKILSDADKLKKAGVQPLPMSVLARKLLKSGLKLPPDILTVEEMTESLCALNSAKEIYDSKK</sequence>
<dbReference type="Gene3D" id="3.40.50.300">
    <property type="entry name" value="P-loop containing nucleotide triphosphate hydrolases"/>
    <property type="match status" value="1"/>
</dbReference>
<dbReference type="PROSITE" id="PS00211">
    <property type="entry name" value="ABC_TRANSPORTER_1"/>
    <property type="match status" value="1"/>
</dbReference>
<dbReference type="FunFam" id="3.40.50.300:FF:000224">
    <property type="entry name" value="Energy-coupling factor transporter ATP-binding protein EcfA"/>
    <property type="match status" value="1"/>
</dbReference>
<dbReference type="GO" id="GO:0043190">
    <property type="term" value="C:ATP-binding cassette (ABC) transporter complex"/>
    <property type="evidence" value="ECO:0007669"/>
    <property type="project" value="TreeGrafter"/>
</dbReference>
<organism evidence="12">
    <name type="scientific">uncultured actinobacterium Rifle_16ft_4_minimus_550</name>
    <dbReference type="NCBI Taxonomy" id="1665149"/>
    <lineage>
        <taxon>Bacteria</taxon>
        <taxon>Bacillati</taxon>
        <taxon>Actinomycetota</taxon>
        <taxon>Actinomycetes</taxon>
        <taxon>marine Actinobacteria clade</taxon>
        <taxon>environmental samples</taxon>
    </lineage>
</organism>
<dbReference type="InterPro" id="IPR050095">
    <property type="entry name" value="ECF_ABC_transporter_ATP-bd"/>
</dbReference>
<comment type="subcellular location">
    <subcellularLocation>
        <location evidence="1 10">Cell membrane</location>
        <topology evidence="1 10">Peripheral membrane protein</topology>
    </subcellularLocation>
</comment>
<dbReference type="Pfam" id="PF00005">
    <property type="entry name" value="ABC_tran"/>
    <property type="match status" value="1"/>
</dbReference>
<dbReference type="EMBL" id="KT007039">
    <property type="protein sequence ID" value="AKQ04437.1"/>
    <property type="molecule type" value="Genomic_DNA"/>
</dbReference>
<reference evidence="12" key="1">
    <citation type="journal article" date="2015" name="ISME J.">
        <title>Aquifer environment selects for microbial species cohorts in sediment and groundwater.</title>
        <authorList>
            <person name="Hug L.A."/>
            <person name="Thomas B.C."/>
            <person name="Brown C.T."/>
            <person name="Frischkorn K.R."/>
            <person name="Williams K.H."/>
            <person name="Tringe S.G."/>
            <person name="Banfield J.F."/>
        </authorList>
    </citation>
    <scope>NUCLEOTIDE SEQUENCE</scope>
</reference>
<keyword evidence="7" id="KW-1278">Translocase</keyword>
<dbReference type="InterPro" id="IPR003439">
    <property type="entry name" value="ABC_transporter-like_ATP-bd"/>
</dbReference>
<dbReference type="InterPro" id="IPR015856">
    <property type="entry name" value="ABC_transpr_CbiO/EcfA_su"/>
</dbReference>
<evidence type="ECO:0000256" key="2">
    <source>
        <dbReference type="ARBA" id="ARBA00005417"/>
    </source>
</evidence>
<evidence type="ECO:0000256" key="3">
    <source>
        <dbReference type="ARBA" id="ARBA00022448"/>
    </source>
</evidence>
<dbReference type="NCBIfam" id="TIGR04520">
    <property type="entry name" value="ECF_ATPase_1"/>
    <property type="match status" value="1"/>
</dbReference>
<dbReference type="PANTHER" id="PTHR43553">
    <property type="entry name" value="HEAVY METAL TRANSPORTER"/>
    <property type="match status" value="1"/>
</dbReference>
<dbReference type="PANTHER" id="PTHR43553:SF24">
    <property type="entry name" value="ENERGY-COUPLING FACTOR TRANSPORTER ATP-BINDING PROTEIN ECFA1"/>
    <property type="match status" value="1"/>
</dbReference>
<dbReference type="SMART" id="SM00382">
    <property type="entry name" value="AAA"/>
    <property type="match status" value="1"/>
</dbReference>
<comment type="similarity">
    <text evidence="2 10">Belongs to the ABC transporter superfamily.</text>
</comment>
<evidence type="ECO:0000256" key="1">
    <source>
        <dbReference type="ARBA" id="ARBA00004202"/>
    </source>
</evidence>
<evidence type="ECO:0000256" key="4">
    <source>
        <dbReference type="ARBA" id="ARBA00022475"/>
    </source>
</evidence>
<dbReference type="CDD" id="cd03225">
    <property type="entry name" value="ABC_cobalt_CbiO_domain1"/>
    <property type="match status" value="1"/>
</dbReference>
<dbReference type="InterPro" id="IPR005876">
    <property type="entry name" value="Co_trans_ATP-bd"/>
</dbReference>
<evidence type="ECO:0000256" key="5">
    <source>
        <dbReference type="ARBA" id="ARBA00022741"/>
    </source>
</evidence>
<comment type="function">
    <text evidence="10">Part of an ABC transporter complex. Responsible for energy coupling to the transport system.</text>
</comment>
<evidence type="ECO:0000313" key="12">
    <source>
        <dbReference type="EMBL" id="AKQ04437.1"/>
    </source>
</evidence>
<evidence type="ECO:0000256" key="10">
    <source>
        <dbReference type="RuleBase" id="RU364103"/>
    </source>
</evidence>
<evidence type="ECO:0000259" key="11">
    <source>
        <dbReference type="PROSITE" id="PS50893"/>
    </source>
</evidence>
<evidence type="ECO:0000256" key="6">
    <source>
        <dbReference type="ARBA" id="ARBA00022840"/>
    </source>
</evidence>
<dbReference type="PROSITE" id="PS50893">
    <property type="entry name" value="ABC_TRANSPORTER_2"/>
    <property type="match status" value="1"/>
</dbReference>
<comment type="function">
    <text evidence="9">Probably part of an ABC transporter complex. Responsible for energy coupling to the transport system.</text>
</comment>
<dbReference type="GO" id="GO:0042626">
    <property type="term" value="F:ATPase-coupled transmembrane transporter activity"/>
    <property type="evidence" value="ECO:0007669"/>
    <property type="project" value="TreeGrafter"/>
</dbReference>
<dbReference type="GO" id="GO:0005524">
    <property type="term" value="F:ATP binding"/>
    <property type="evidence" value="ECO:0007669"/>
    <property type="project" value="UniProtKB-UniRule"/>
</dbReference>
<dbReference type="InterPro" id="IPR017871">
    <property type="entry name" value="ABC_transporter-like_CS"/>
</dbReference>
<evidence type="ECO:0000256" key="7">
    <source>
        <dbReference type="ARBA" id="ARBA00022967"/>
    </source>
</evidence>
<evidence type="ECO:0000256" key="8">
    <source>
        <dbReference type="ARBA" id="ARBA00023136"/>
    </source>
</evidence>
<protein>
    <recommendedName>
        <fullName evidence="10">ABC transporter ATP-binding protein</fullName>
    </recommendedName>
</protein>
<dbReference type="InterPro" id="IPR027417">
    <property type="entry name" value="P-loop_NTPase"/>
</dbReference>